<reference evidence="2 3" key="1">
    <citation type="submission" date="2019-08" db="EMBL/GenBank/DDBJ databases">
        <title>Deep-cultivation of Planctomycetes and their phenomic and genomic characterization uncovers novel biology.</title>
        <authorList>
            <person name="Wiegand S."/>
            <person name="Jogler M."/>
            <person name="Boedeker C."/>
            <person name="Pinto D."/>
            <person name="Vollmers J."/>
            <person name="Rivas-Marin E."/>
            <person name="Kohn T."/>
            <person name="Peeters S.H."/>
            <person name="Heuer A."/>
            <person name="Rast P."/>
            <person name="Oberbeckmann S."/>
            <person name="Bunk B."/>
            <person name="Jeske O."/>
            <person name="Meyerdierks A."/>
            <person name="Storesund J.E."/>
            <person name="Kallscheuer N."/>
            <person name="Luecker S."/>
            <person name="Lage O.M."/>
            <person name="Pohl T."/>
            <person name="Merkel B.J."/>
            <person name="Hornburger P."/>
            <person name="Mueller R.-W."/>
            <person name="Bruemmer F."/>
            <person name="Labrenz M."/>
            <person name="Spormann A.M."/>
            <person name="Op Den Camp H."/>
            <person name="Overmann J."/>
            <person name="Amann R."/>
            <person name="Jetten M.S.M."/>
            <person name="Mascher T."/>
            <person name="Medema M.H."/>
            <person name="Devos D.P."/>
            <person name="Kaster A.-K."/>
            <person name="Ovreas L."/>
            <person name="Rohde M."/>
            <person name="Galperin M.Y."/>
            <person name="Jogler C."/>
        </authorList>
    </citation>
    <scope>NUCLEOTIDE SEQUENCE [LARGE SCALE GENOMIC DNA]</scope>
    <source>
        <strain evidence="2 3">LF1</strain>
    </source>
</reference>
<organism evidence="2 3">
    <name type="scientific">Rubripirellula obstinata</name>
    <dbReference type="NCBI Taxonomy" id="406547"/>
    <lineage>
        <taxon>Bacteria</taxon>
        <taxon>Pseudomonadati</taxon>
        <taxon>Planctomycetota</taxon>
        <taxon>Planctomycetia</taxon>
        <taxon>Pirellulales</taxon>
        <taxon>Pirellulaceae</taxon>
        <taxon>Rubripirellula</taxon>
    </lineage>
</organism>
<accession>A0A5B1CCY2</accession>
<dbReference type="AlphaFoldDB" id="A0A5B1CCY2"/>
<dbReference type="EMBL" id="VRLW01000004">
    <property type="protein sequence ID" value="KAA1257204.1"/>
    <property type="molecule type" value="Genomic_DNA"/>
</dbReference>
<evidence type="ECO:0000313" key="3">
    <source>
        <dbReference type="Proteomes" id="UP000322699"/>
    </source>
</evidence>
<keyword evidence="3" id="KW-1185">Reference proteome</keyword>
<protein>
    <submittedName>
        <fullName evidence="2">Uncharacterized protein</fullName>
    </submittedName>
</protein>
<comment type="caution">
    <text evidence="2">The sequence shown here is derived from an EMBL/GenBank/DDBJ whole genome shotgun (WGS) entry which is preliminary data.</text>
</comment>
<dbReference type="Proteomes" id="UP000322699">
    <property type="component" value="Unassembled WGS sequence"/>
</dbReference>
<sequence>MVDLFFCLHVLIRRPQNAVVIRLSRGHLLPSSRPAGNTPCSTNTALPLTPDLHRSADCPAGHQPTPDNQHSDKTEAPDALRGTTNARPCTLDLTLPTETCLTDRSLLRSTPGDCHPRGRSPR</sequence>
<gene>
    <name evidence="2" type="ORF">LF1_56040</name>
</gene>
<evidence type="ECO:0000256" key="1">
    <source>
        <dbReference type="SAM" id="MobiDB-lite"/>
    </source>
</evidence>
<name>A0A5B1CCY2_9BACT</name>
<feature type="region of interest" description="Disordered" evidence="1">
    <location>
        <begin position="27"/>
        <end position="90"/>
    </location>
</feature>
<evidence type="ECO:0000313" key="2">
    <source>
        <dbReference type="EMBL" id="KAA1257204.1"/>
    </source>
</evidence>
<feature type="compositionally biased region" description="Basic and acidic residues" evidence="1">
    <location>
        <begin position="69"/>
        <end position="78"/>
    </location>
</feature>
<feature type="compositionally biased region" description="Polar residues" evidence="1">
    <location>
        <begin position="34"/>
        <end position="46"/>
    </location>
</feature>
<proteinExistence type="predicted"/>